<comment type="function">
    <text evidence="1">Catalyzes the sodium-dependent transport of glutamate.</text>
</comment>
<dbReference type="PANTHER" id="PTHR36178:SF1">
    <property type="entry name" value="SODIUM_GLUTAMATE SYMPORTER"/>
    <property type="match status" value="1"/>
</dbReference>
<comment type="caution">
    <text evidence="3">The sequence shown here is derived from an EMBL/GenBank/DDBJ whole genome shotgun (WGS) entry which is preliminary data.</text>
</comment>
<keyword evidence="1" id="KW-0915">Sodium</keyword>
<feature type="transmembrane region" description="Helical" evidence="1">
    <location>
        <begin position="98"/>
        <end position="120"/>
    </location>
</feature>
<keyword evidence="1" id="KW-0812">Transmembrane</keyword>
<proteinExistence type="inferred from homology"/>
<dbReference type="PANTHER" id="PTHR36178">
    <property type="entry name" value="SLR0625 PROTEIN"/>
    <property type="match status" value="1"/>
</dbReference>
<dbReference type="GO" id="GO:0015501">
    <property type="term" value="F:glutamate:sodium symporter activity"/>
    <property type="evidence" value="ECO:0007669"/>
    <property type="project" value="UniProtKB-UniRule"/>
</dbReference>
<dbReference type="EMBL" id="MDLC01000035">
    <property type="protein sequence ID" value="ODS23217.1"/>
    <property type="molecule type" value="Genomic_DNA"/>
</dbReference>
<feature type="transmembrane region" description="Helical" evidence="1">
    <location>
        <begin position="219"/>
        <end position="237"/>
    </location>
</feature>
<feature type="transmembrane region" description="Helical" evidence="1">
    <location>
        <begin position="37"/>
        <end position="58"/>
    </location>
</feature>
<dbReference type="STRING" id="62101.AB835_09980"/>
<protein>
    <recommendedName>
        <fullName evidence="1 2">Sodium/glutamate symporter</fullName>
    </recommendedName>
</protein>
<evidence type="ECO:0000256" key="1">
    <source>
        <dbReference type="HAMAP-Rule" id="MF_02062"/>
    </source>
</evidence>
<keyword evidence="1" id="KW-0472">Membrane</keyword>
<dbReference type="GO" id="GO:0005886">
    <property type="term" value="C:plasma membrane"/>
    <property type="evidence" value="ECO:0007669"/>
    <property type="project" value="UniProtKB-SubCell"/>
</dbReference>
<keyword evidence="1" id="KW-0813">Transport</keyword>
<keyword evidence="1" id="KW-0739">Sodium transport</keyword>
<dbReference type="HAMAP" id="MF_02062">
    <property type="entry name" value="GltS"/>
    <property type="match status" value="1"/>
</dbReference>
<keyword evidence="1" id="KW-0997">Cell inner membrane</keyword>
<keyword evidence="1" id="KW-0406">Ion transport</keyword>
<keyword evidence="1" id="KW-1133">Transmembrane helix</keyword>
<gene>
    <name evidence="1" type="primary">gltS</name>
    <name evidence="3" type="ORF">AB835_09980</name>
</gene>
<dbReference type="InterPro" id="IPR004445">
    <property type="entry name" value="GltS"/>
</dbReference>
<organism evidence="3 4">
    <name type="scientific">Candidatus Endobugula sertula</name>
    <name type="common">Bugula neritina bacterial symbiont</name>
    <dbReference type="NCBI Taxonomy" id="62101"/>
    <lineage>
        <taxon>Bacteria</taxon>
        <taxon>Pseudomonadati</taxon>
        <taxon>Pseudomonadota</taxon>
        <taxon>Gammaproteobacteria</taxon>
        <taxon>Cellvibrionales</taxon>
        <taxon>Cellvibrionaceae</taxon>
        <taxon>Candidatus Endobugula</taxon>
    </lineage>
</organism>
<dbReference type="Proteomes" id="UP000242502">
    <property type="component" value="Unassembled WGS sequence"/>
</dbReference>
<evidence type="ECO:0000313" key="4">
    <source>
        <dbReference type="Proteomes" id="UP000242502"/>
    </source>
</evidence>
<dbReference type="GO" id="GO:0015813">
    <property type="term" value="P:L-glutamate transmembrane transport"/>
    <property type="evidence" value="ECO:0007669"/>
    <property type="project" value="UniProtKB-UniRule"/>
</dbReference>
<comment type="similarity">
    <text evidence="1">Belongs to the glutamate:Na(+) symporter (ESS) (TC 2.A.27) family.</text>
</comment>
<dbReference type="Pfam" id="PF03616">
    <property type="entry name" value="Glt_symporter"/>
    <property type="match status" value="1"/>
</dbReference>
<reference evidence="3 4" key="1">
    <citation type="journal article" date="2016" name="Appl. Environ. Microbiol.">
        <title>Lack of Overt Genome Reduction in the Bryostatin-Producing Bryozoan Symbiont "Candidatus Endobugula sertula".</title>
        <authorList>
            <person name="Miller I.J."/>
            <person name="Vanee N."/>
            <person name="Fong S.S."/>
            <person name="Lim-Fong G.E."/>
            <person name="Kwan J.C."/>
        </authorList>
    </citation>
    <scope>NUCLEOTIDE SEQUENCE [LARGE SCALE GENOMIC DNA]</scope>
    <source>
        <strain evidence="3">AB1-4</strain>
    </source>
</reference>
<comment type="subcellular location">
    <subcellularLocation>
        <location evidence="1">Cell inner membrane</location>
        <topology evidence="1">Multi-pass membrane protein</topology>
    </subcellularLocation>
</comment>
<feature type="transmembrane region" description="Helical" evidence="1">
    <location>
        <begin position="126"/>
        <end position="147"/>
    </location>
</feature>
<keyword evidence="1" id="KW-1003">Cell membrane</keyword>
<evidence type="ECO:0000256" key="2">
    <source>
        <dbReference type="NCBIfam" id="TIGR00210"/>
    </source>
</evidence>
<keyword evidence="1" id="KW-0769">Symport</keyword>
<name>A0A1D2QNQ7_9GAMM</name>
<dbReference type="AlphaFoldDB" id="A0A1D2QNQ7"/>
<feature type="transmembrane region" description="Helical" evidence="1">
    <location>
        <begin position="280"/>
        <end position="299"/>
    </location>
</feature>
<keyword evidence="1" id="KW-0029">Amino-acid transport</keyword>
<feature type="transmembrane region" description="Helical" evidence="1">
    <location>
        <begin position="376"/>
        <end position="399"/>
    </location>
</feature>
<feature type="transmembrane region" description="Helical" evidence="1">
    <location>
        <begin position="340"/>
        <end position="364"/>
    </location>
</feature>
<feature type="transmembrane region" description="Helical" evidence="1">
    <location>
        <begin position="6"/>
        <end position="25"/>
    </location>
</feature>
<dbReference type="NCBIfam" id="TIGR00210">
    <property type="entry name" value="gltS"/>
    <property type="match status" value="1"/>
</dbReference>
<feature type="transmembrane region" description="Helical" evidence="1">
    <location>
        <begin position="249"/>
        <end position="268"/>
    </location>
</feature>
<sequence length="401" mass="42981">MNTFVVDDFMTYTLGILIFFVGVHLNRRVTFLRHYHIPEAVTGGLIATLGTFFIFLVIKTEVEFQMDTRDTLLIYFFTAIGINARLSDLVSGGKPLTIMLVLTLFYILLQNMVGIAGATLMGSPSAVGVLAGSASLIGGHGTTIAWAPDIAALGINNALEIGITCATLGLVIASLVGGPIAQFLLARYKLSGQAGEPLMAGIVYKKANTDTDSINHMNVMAAILVLHIVIIIGHIINQQMATMGFKFPVFVTCLLTGIVLSNSIPYFLPKLYWPARTRALAMVSEFSLGLFLTISLMSMQLWKISELAGPLLLILLLQTIAAVLFIIFVLFPLMGKNYQAVVLSAGFGGFALGATPTAIANMTAVTKSHGPSPTAFLILPLISAFFVDVANAFIIRYAIGL</sequence>
<accession>A0A1D2QNQ7</accession>
<feature type="transmembrane region" description="Helical" evidence="1">
    <location>
        <begin position="311"/>
        <end position="334"/>
    </location>
</feature>
<evidence type="ECO:0000313" key="3">
    <source>
        <dbReference type="EMBL" id="ODS23217.1"/>
    </source>
</evidence>
<feature type="transmembrane region" description="Helical" evidence="1">
    <location>
        <begin position="159"/>
        <end position="181"/>
    </location>
</feature>